<reference evidence="6" key="1">
    <citation type="submission" date="2025-08" db="UniProtKB">
        <authorList>
            <consortium name="RefSeq"/>
        </authorList>
    </citation>
    <scope>IDENTIFICATION</scope>
    <source>
        <strain evidence="6">Ishihara</strain>
        <tissue evidence="6">Whole body</tissue>
    </source>
</reference>
<evidence type="ECO:0000256" key="2">
    <source>
        <dbReference type="ARBA" id="ARBA00023108"/>
    </source>
</evidence>
<dbReference type="RefSeq" id="XP_022827964.1">
    <property type="nucleotide sequence ID" value="XM_022972196.1"/>
</dbReference>
<dbReference type="InterPro" id="IPR010562">
    <property type="entry name" value="Haemolymph_juvenile_hormone-bd"/>
</dbReference>
<keyword evidence="5" id="KW-1185">Reference proteome</keyword>
<dbReference type="Pfam" id="PF06585">
    <property type="entry name" value="JHBP"/>
    <property type="match status" value="1"/>
</dbReference>
<sequence length="244" mass="27191">MFEKTFLFSLVLIVAVLNYSSAKVAPDYIKICPGLKSDCLKKVVQETLPLFAKGIPELGVAPIDPLKQDELKLVLPGGFKVEFRNGTATGLRKCTIDSVVYRNSEANMKMHCDLSVKGKYKASGRILIVSINGDGDAKIKIKNVALDAKIKFQDVTRNGVVYHEVKTLKIDQNYGDKITFSLTNLFEGNPQLSEAVLQFLNQNWRQVSEEFGKPLVDKVVDLVSSIVKKFFEAVPKEELFVDSE</sequence>
<evidence type="ECO:0000256" key="3">
    <source>
        <dbReference type="ARBA" id="ARBA00060902"/>
    </source>
</evidence>
<organism evidence="5 6">
    <name type="scientific">Spodoptera litura</name>
    <name type="common">Asian cotton leafworm</name>
    <dbReference type="NCBI Taxonomy" id="69820"/>
    <lineage>
        <taxon>Eukaryota</taxon>
        <taxon>Metazoa</taxon>
        <taxon>Ecdysozoa</taxon>
        <taxon>Arthropoda</taxon>
        <taxon>Hexapoda</taxon>
        <taxon>Insecta</taxon>
        <taxon>Pterygota</taxon>
        <taxon>Neoptera</taxon>
        <taxon>Endopterygota</taxon>
        <taxon>Lepidoptera</taxon>
        <taxon>Glossata</taxon>
        <taxon>Ditrysia</taxon>
        <taxon>Noctuoidea</taxon>
        <taxon>Noctuidae</taxon>
        <taxon>Amphipyrinae</taxon>
        <taxon>Spodoptera</taxon>
    </lineage>
</organism>
<accession>A0A9J7EI21</accession>
<dbReference type="PANTHER" id="PTHR11008">
    <property type="entry name" value="PROTEIN TAKEOUT-LIKE PROTEIN"/>
    <property type="match status" value="1"/>
</dbReference>
<name>A0A9J7EI21_SPOLT</name>
<evidence type="ECO:0000256" key="4">
    <source>
        <dbReference type="SAM" id="SignalP"/>
    </source>
</evidence>
<dbReference type="GO" id="GO:0007623">
    <property type="term" value="P:circadian rhythm"/>
    <property type="evidence" value="ECO:0007669"/>
    <property type="project" value="UniProtKB-ARBA"/>
</dbReference>
<dbReference type="AlphaFoldDB" id="A0A9J7EI21"/>
<keyword evidence="2" id="KW-0090">Biological rhythms</keyword>
<evidence type="ECO:0000313" key="6">
    <source>
        <dbReference type="RefSeq" id="XP_022827964.1"/>
    </source>
</evidence>
<dbReference type="GeneID" id="111357472"/>
<protein>
    <submittedName>
        <fullName evidence="6">Protein takeout-like</fullName>
    </submittedName>
</protein>
<feature type="chain" id="PRO_5039898446" evidence="4">
    <location>
        <begin position="23"/>
        <end position="244"/>
    </location>
</feature>
<dbReference type="InterPro" id="IPR038606">
    <property type="entry name" value="To_sf"/>
</dbReference>
<dbReference type="Gene3D" id="3.15.10.30">
    <property type="entry name" value="Haemolymph juvenile hormone binding protein"/>
    <property type="match status" value="1"/>
</dbReference>
<dbReference type="SMART" id="SM00700">
    <property type="entry name" value="JHBP"/>
    <property type="match status" value="1"/>
</dbReference>
<keyword evidence="1 4" id="KW-0732">Signal</keyword>
<feature type="signal peptide" evidence="4">
    <location>
        <begin position="1"/>
        <end position="22"/>
    </location>
</feature>
<proteinExistence type="inferred from homology"/>
<evidence type="ECO:0000256" key="1">
    <source>
        <dbReference type="ARBA" id="ARBA00022729"/>
    </source>
</evidence>
<dbReference type="Proteomes" id="UP000301870">
    <property type="component" value="Chromosome 25"/>
</dbReference>
<comment type="similarity">
    <text evidence="3">Belongs to the TO family.</text>
</comment>
<dbReference type="OrthoDB" id="7419171at2759"/>
<dbReference type="PANTHER" id="PTHR11008:SF41">
    <property type="entry name" value="RE70318P"/>
    <property type="match status" value="1"/>
</dbReference>
<evidence type="ECO:0000313" key="5">
    <source>
        <dbReference type="Proteomes" id="UP000301870"/>
    </source>
</evidence>
<dbReference type="FunFam" id="3.15.10.30:FF:000001">
    <property type="entry name" value="Takeout-like protein 1"/>
    <property type="match status" value="1"/>
</dbReference>
<dbReference type="KEGG" id="sliu:111357472"/>
<gene>
    <name evidence="6" type="primary">LOC111357472</name>
</gene>